<proteinExistence type="predicted"/>
<organism evidence="1 2">
    <name type="scientific">Mycoplasma crocodyli (strain ATCC 51981 / MP145)</name>
    <dbReference type="NCBI Taxonomy" id="512564"/>
    <lineage>
        <taxon>Bacteria</taxon>
        <taxon>Bacillati</taxon>
        <taxon>Mycoplasmatota</taxon>
        <taxon>Mollicutes</taxon>
        <taxon>Mycoplasmataceae</taxon>
        <taxon>Mycoplasma</taxon>
    </lineage>
</organism>
<dbReference type="STRING" id="512564.MCRO_0505"/>
<dbReference type="HOGENOM" id="CLU_3137870_0_0_14"/>
<reference evidence="2" key="1">
    <citation type="submission" date="2010-03" db="EMBL/GenBank/DDBJ databases">
        <title>The complete genome of Mycoplasma crocodyli MP145.</title>
        <authorList>
            <person name="Glass J.I."/>
            <person name="Durkin A.S."/>
            <person name="Hostetler J."/>
            <person name="Jackson J."/>
            <person name="Johnson J."/>
            <person name="May M.A."/>
            <person name="Paralanov V."/>
            <person name="Radune D."/>
            <person name="Szczypinski B."/>
            <person name="Brown D.R."/>
        </authorList>
    </citation>
    <scope>NUCLEOTIDE SEQUENCE [LARGE SCALE GENOMIC DNA]</scope>
    <source>
        <strain evidence="2">ATCC 51981 / MP145</strain>
    </source>
</reference>
<dbReference type="Proteomes" id="UP000001845">
    <property type="component" value="Chromosome"/>
</dbReference>
<sequence length="49" mass="5982">MSIPIYYMYNNKKWYTQDNYEVDNGFFEGFVGIIFTLNKLKNKKGKYEK</sequence>
<reference evidence="1 2" key="3">
    <citation type="journal article" date="2011" name="J. Bacteriol.">
        <title>Genome sequences of Mycoplasma alligatoris A21JP2T and Mycoplasma crocodyli MP145T.</title>
        <authorList>
            <person name="Brown D.R."/>
            <person name="Farmerie W.G."/>
            <person name="May M."/>
            <person name="Benders G.A."/>
            <person name="Durkin A.S."/>
            <person name="Hlavinka K."/>
            <person name="Hostetler J."/>
            <person name="Jackson J."/>
            <person name="Johnson J."/>
            <person name="Miller R.H."/>
            <person name="Paralanov V."/>
            <person name="Radune D."/>
            <person name="Szczypinski B."/>
            <person name="Glass J.I."/>
        </authorList>
    </citation>
    <scope>NUCLEOTIDE SEQUENCE [LARGE SCALE GENOMIC DNA]</scope>
    <source>
        <strain evidence="2">ATCC 51981 / MP145</strain>
    </source>
</reference>
<gene>
    <name evidence="1" type="ordered locus">MCRO_0505</name>
</gene>
<dbReference type="KEGG" id="mcd:MCRO_0505"/>
<reference key="2">
    <citation type="submission" date="2010-03" db="EMBL/GenBank/DDBJ databases">
        <authorList>
            <person name="Ma Z."/>
            <person name="Wang X."/>
            <person name="Liu H."/>
        </authorList>
    </citation>
    <scope>NUCLEOTIDE SEQUENCE</scope>
    <source>
        <strain>MP145</strain>
    </source>
</reference>
<dbReference type="EMBL" id="CP001991">
    <property type="protein sequence ID" value="ADE19651.1"/>
    <property type="molecule type" value="Genomic_DNA"/>
</dbReference>
<keyword evidence="2" id="KW-1185">Reference proteome</keyword>
<protein>
    <submittedName>
        <fullName evidence="1">Uncharacterized protein</fullName>
    </submittedName>
</protein>
<accession>D5E5T4</accession>
<evidence type="ECO:0000313" key="1">
    <source>
        <dbReference type="EMBL" id="ADE19651.1"/>
    </source>
</evidence>
<dbReference type="AlphaFoldDB" id="D5E5T4"/>
<evidence type="ECO:0000313" key="2">
    <source>
        <dbReference type="Proteomes" id="UP000001845"/>
    </source>
</evidence>
<name>D5E5T4_MYCCM</name>